<dbReference type="AlphaFoldDB" id="A0A368X992"/>
<dbReference type="InterPro" id="IPR009057">
    <property type="entry name" value="Homeodomain-like_sf"/>
</dbReference>
<dbReference type="InterPro" id="IPR015378">
    <property type="entry name" value="Transposase-like_Mu_C"/>
</dbReference>
<dbReference type="GO" id="GO:0006313">
    <property type="term" value="P:DNA transposition"/>
    <property type="evidence" value="ECO:0007669"/>
    <property type="project" value="InterPro"/>
</dbReference>
<name>A0A368X992_MARNT</name>
<dbReference type="Pfam" id="PF09299">
    <property type="entry name" value="Mu-transpos_C"/>
    <property type="match status" value="1"/>
</dbReference>
<evidence type="ECO:0000259" key="1">
    <source>
        <dbReference type="PROSITE" id="PS51702"/>
    </source>
</evidence>
<dbReference type="InterPro" id="IPR036388">
    <property type="entry name" value="WH-like_DNA-bd_sf"/>
</dbReference>
<dbReference type="Pfam" id="PF02316">
    <property type="entry name" value="HTH_Tnp_Mu_1"/>
    <property type="match status" value="1"/>
</dbReference>
<dbReference type="SUPFAM" id="SSF46955">
    <property type="entry name" value="Putative DNA-binding domain"/>
    <property type="match status" value="1"/>
</dbReference>
<dbReference type="Gene3D" id="6.10.250.2550">
    <property type="match status" value="1"/>
</dbReference>
<dbReference type="InterPro" id="IPR012337">
    <property type="entry name" value="RNaseH-like_sf"/>
</dbReference>
<feature type="domain" description="HTH Mu-type" evidence="1">
    <location>
        <begin position="2"/>
        <end position="68"/>
    </location>
</feature>
<dbReference type="GO" id="GO:0003677">
    <property type="term" value="F:DNA binding"/>
    <property type="evidence" value="ECO:0007669"/>
    <property type="project" value="InterPro"/>
</dbReference>
<gene>
    <name evidence="2" type="ORF">DET61_1236</name>
</gene>
<dbReference type="SUPFAM" id="SSF50610">
    <property type="entry name" value="mu transposase, C-terminal domain"/>
    <property type="match status" value="1"/>
</dbReference>
<dbReference type="GO" id="GO:0004803">
    <property type="term" value="F:transposase activity"/>
    <property type="evidence" value="ECO:0007669"/>
    <property type="project" value="InterPro"/>
</dbReference>
<dbReference type="InterPro" id="IPR009061">
    <property type="entry name" value="DNA-bd_dom_put_sf"/>
</dbReference>
<dbReference type="SUPFAM" id="SSF53098">
    <property type="entry name" value="Ribonuclease H-like"/>
    <property type="match status" value="1"/>
</dbReference>
<dbReference type="EMBL" id="QPJI01000023">
    <property type="protein sequence ID" value="RCW62604.1"/>
    <property type="molecule type" value="Genomic_DNA"/>
</dbReference>
<dbReference type="InterPro" id="IPR003314">
    <property type="entry name" value="Mu-type_HTH"/>
</dbReference>
<proteinExistence type="predicted"/>
<reference evidence="2 3" key="1">
    <citation type="submission" date="2018-07" db="EMBL/GenBank/DDBJ databases">
        <title>Freshwater and sediment microbial communities from various areas in North America, analyzing microbe dynamics in response to fracking.</title>
        <authorList>
            <person name="Lamendella R."/>
        </authorList>
    </citation>
    <scope>NUCLEOTIDE SEQUENCE [LARGE SCALE GENOMIC DNA]</scope>
    <source>
        <strain evidence="2 3">105B</strain>
    </source>
</reference>
<dbReference type="Gene3D" id="1.10.10.60">
    <property type="entry name" value="Homeodomain-like"/>
    <property type="match status" value="2"/>
</dbReference>
<dbReference type="InterPro" id="IPR015126">
    <property type="entry name" value="Mu_I-gamma"/>
</dbReference>
<organism evidence="2 3">
    <name type="scientific">Marinobacter nauticus</name>
    <name type="common">Marinobacter hydrocarbonoclasticus</name>
    <name type="synonym">Marinobacter aquaeolei</name>
    <dbReference type="NCBI Taxonomy" id="2743"/>
    <lineage>
        <taxon>Bacteria</taxon>
        <taxon>Pseudomonadati</taxon>
        <taxon>Pseudomonadota</taxon>
        <taxon>Gammaproteobacteria</taxon>
        <taxon>Pseudomonadales</taxon>
        <taxon>Marinobacteraceae</taxon>
        <taxon>Marinobacter</taxon>
    </lineage>
</organism>
<dbReference type="Pfam" id="PF09039">
    <property type="entry name" value="HTH_Tnp_Mu_2"/>
    <property type="match status" value="1"/>
</dbReference>
<comment type="caution">
    <text evidence="2">The sequence shown here is derived from an EMBL/GenBank/DDBJ whole genome shotgun (WGS) entry which is preliminary data.</text>
</comment>
<dbReference type="Gene3D" id="2.30.30.130">
    <property type="entry name" value="Transposase, Mu, C-terminal"/>
    <property type="match status" value="1"/>
</dbReference>
<sequence>MNQDWFTAKELAGLSGMPGTHSAVVRRAKRDGWKSRQRRAQGGGREYAFSSLPLETQAAVLKKFGSSAKASIKIKPEKATKTTGREELWNLYEAAPNTMKESAQHRLVVIESIERLQDNGATKTQAIHQAMVTYQESRATIYRWLQIANSVALEDRLAALAPSYKPGRPRAACDERAWDHFKALYLTPEQRTVAHCYELTEQAAKAEGWDWPPLRTITRRVKDIPRHIRVLEREGENALLRLYPSMKRTVRDIHALFWINGDGYQHNVFVRMPNGEIGRPKTWFWQDIYSRQIVGFRTDQSENTDMIRLALGDVIEQYGIPEHVTIDNTRAAANKWLTGGVSNRYRFKVKETDPLGLLPQLGIKVHWTSVVAGKGWGQAKPVERAFGVGGLGEYVDKHPKFEGAYTGPNVTAKPDNYGEKAVEWDVFVKTLRQAITQWNEKEKRRTEICAGLHSFKQAFQESYQRNAENIRRATAAQRRLWLMQAESVLVQRDATVALTIGNGPNGKNRYGADFLTDHAGERVVVRFDPDNLHNAVHLYRNDGRYLGEAECLHAAGFGDTSAGREWNRENKRRSKASKLAAKAEKRMSVLEATEYLPEPEDSVPEEETNVRRGDFGRVQKAVAGSDIVDQPYQSPADKYGFNDAMERHLKKFKGEA</sequence>
<dbReference type="GO" id="GO:0015074">
    <property type="term" value="P:DNA integration"/>
    <property type="evidence" value="ECO:0007669"/>
    <property type="project" value="InterPro"/>
</dbReference>
<dbReference type="Pfam" id="PF02914">
    <property type="entry name" value="DDE_2"/>
    <property type="match status" value="1"/>
</dbReference>
<dbReference type="InterPro" id="IPR004189">
    <property type="entry name" value="Phage_Mu_transposase"/>
</dbReference>
<evidence type="ECO:0000313" key="3">
    <source>
        <dbReference type="Proteomes" id="UP000253647"/>
    </source>
</evidence>
<dbReference type="InterPro" id="IPR009004">
    <property type="entry name" value="Transposase_Mu_C"/>
</dbReference>
<dbReference type="InterPro" id="IPR036397">
    <property type="entry name" value="RNaseH_sf"/>
</dbReference>
<evidence type="ECO:0000313" key="2">
    <source>
        <dbReference type="EMBL" id="RCW62604.1"/>
    </source>
</evidence>
<dbReference type="SUPFAM" id="SSF46689">
    <property type="entry name" value="Homeodomain-like"/>
    <property type="match status" value="2"/>
</dbReference>
<protein>
    <submittedName>
        <fullName evidence="2">Mu transposase-like protein</fullName>
    </submittedName>
</protein>
<accession>A0A368X992</accession>
<dbReference type="PROSITE" id="PS51702">
    <property type="entry name" value="HTH_MU"/>
    <property type="match status" value="1"/>
</dbReference>
<dbReference type="Proteomes" id="UP000253647">
    <property type="component" value="Unassembled WGS sequence"/>
</dbReference>
<dbReference type="Gene3D" id="3.30.420.10">
    <property type="entry name" value="Ribonuclease H-like superfamily/Ribonuclease H"/>
    <property type="match status" value="1"/>
</dbReference>
<dbReference type="RefSeq" id="WP_114435487.1">
    <property type="nucleotide sequence ID" value="NZ_QPJI01000023.1"/>
</dbReference>
<dbReference type="Gene3D" id="1.10.10.10">
    <property type="entry name" value="Winged helix-like DNA-binding domain superfamily/Winged helix DNA-binding domain"/>
    <property type="match status" value="1"/>
</dbReference>